<gene>
    <name evidence="4" type="ORF">HYC85_025560</name>
</gene>
<reference evidence="5" key="1">
    <citation type="journal article" date="2020" name="Nat. Commun.">
        <title>Genome assembly of wild tea tree DASZ reveals pedigree and selection history of tea varieties.</title>
        <authorList>
            <person name="Zhang W."/>
            <person name="Zhang Y."/>
            <person name="Qiu H."/>
            <person name="Guo Y."/>
            <person name="Wan H."/>
            <person name="Zhang X."/>
            <person name="Scossa F."/>
            <person name="Alseekh S."/>
            <person name="Zhang Q."/>
            <person name="Wang P."/>
            <person name="Xu L."/>
            <person name="Schmidt M.H."/>
            <person name="Jia X."/>
            <person name="Li D."/>
            <person name="Zhu A."/>
            <person name="Guo F."/>
            <person name="Chen W."/>
            <person name="Ni D."/>
            <person name="Usadel B."/>
            <person name="Fernie A.R."/>
            <person name="Wen W."/>
        </authorList>
    </citation>
    <scope>NUCLEOTIDE SEQUENCE [LARGE SCALE GENOMIC DNA]</scope>
    <source>
        <strain evidence="5">cv. G240</strain>
    </source>
</reference>
<dbReference type="GO" id="GO:0010333">
    <property type="term" value="F:terpene synthase activity"/>
    <property type="evidence" value="ECO:0007669"/>
    <property type="project" value="InterPro"/>
</dbReference>
<evidence type="ECO:0000259" key="3">
    <source>
        <dbReference type="Pfam" id="PF03936"/>
    </source>
</evidence>
<dbReference type="PANTHER" id="PTHR31225:SF9">
    <property type="entry name" value="TERPENE SYNTHASE 10"/>
    <property type="match status" value="1"/>
</dbReference>
<dbReference type="InterPro" id="IPR050148">
    <property type="entry name" value="Terpene_synthase-like"/>
</dbReference>
<feature type="domain" description="Terpene synthase metal-binding" evidence="3">
    <location>
        <begin position="17"/>
        <end position="106"/>
    </location>
</feature>
<evidence type="ECO:0000256" key="1">
    <source>
        <dbReference type="ARBA" id="ARBA00022723"/>
    </source>
</evidence>
<evidence type="ECO:0000313" key="5">
    <source>
        <dbReference type="Proteomes" id="UP000593564"/>
    </source>
</evidence>
<dbReference type="EMBL" id="JACBKZ010000012">
    <property type="protein sequence ID" value="KAF5938054.1"/>
    <property type="molecule type" value="Genomic_DNA"/>
</dbReference>
<comment type="caution">
    <text evidence="4">The sequence shown here is derived from an EMBL/GenBank/DDBJ whole genome shotgun (WGS) entry which is preliminary data.</text>
</comment>
<name>A0A7J7GF76_CAMSI</name>
<keyword evidence="1" id="KW-0479">Metal-binding</keyword>
<accession>A0A7J7GF76</accession>
<dbReference type="GO" id="GO:0000287">
    <property type="term" value="F:magnesium ion binding"/>
    <property type="evidence" value="ECO:0007669"/>
    <property type="project" value="InterPro"/>
</dbReference>
<dbReference type="InterPro" id="IPR005630">
    <property type="entry name" value="Terpene_synthase_metal-bd"/>
</dbReference>
<dbReference type="GO" id="GO:0016114">
    <property type="term" value="P:terpenoid biosynthetic process"/>
    <property type="evidence" value="ECO:0007669"/>
    <property type="project" value="InterPro"/>
</dbReference>
<keyword evidence="5" id="KW-1185">Reference proteome</keyword>
<keyword evidence="2" id="KW-0460">Magnesium</keyword>
<organism evidence="4 5">
    <name type="scientific">Camellia sinensis</name>
    <name type="common">Tea plant</name>
    <name type="synonym">Thea sinensis</name>
    <dbReference type="NCBI Taxonomy" id="4442"/>
    <lineage>
        <taxon>Eukaryota</taxon>
        <taxon>Viridiplantae</taxon>
        <taxon>Streptophyta</taxon>
        <taxon>Embryophyta</taxon>
        <taxon>Tracheophyta</taxon>
        <taxon>Spermatophyta</taxon>
        <taxon>Magnoliopsida</taxon>
        <taxon>eudicotyledons</taxon>
        <taxon>Gunneridae</taxon>
        <taxon>Pentapetalae</taxon>
        <taxon>asterids</taxon>
        <taxon>Ericales</taxon>
        <taxon>Theaceae</taxon>
        <taxon>Camellia</taxon>
    </lineage>
</organism>
<proteinExistence type="predicted"/>
<evidence type="ECO:0000313" key="4">
    <source>
        <dbReference type="EMBL" id="KAF5938054.1"/>
    </source>
</evidence>
<reference evidence="4 5" key="2">
    <citation type="submission" date="2020-07" db="EMBL/GenBank/DDBJ databases">
        <title>Genome assembly of wild tea tree DASZ reveals pedigree and selection history of tea varieties.</title>
        <authorList>
            <person name="Zhang W."/>
        </authorList>
    </citation>
    <scope>NUCLEOTIDE SEQUENCE [LARGE SCALE GENOMIC DNA]</scope>
    <source>
        <strain evidence="5">cv. G240</strain>
        <tissue evidence="4">Leaf</tissue>
    </source>
</reference>
<dbReference type="SUPFAM" id="SSF48576">
    <property type="entry name" value="Terpenoid synthases"/>
    <property type="match status" value="1"/>
</dbReference>
<protein>
    <recommendedName>
        <fullName evidence="3">Terpene synthase metal-binding domain-containing protein</fullName>
    </recommendedName>
</protein>
<dbReference type="Gene3D" id="1.10.600.10">
    <property type="entry name" value="Farnesyl Diphosphate Synthase"/>
    <property type="match status" value="1"/>
</dbReference>
<dbReference type="AlphaFoldDB" id="A0A7J7GF76"/>
<dbReference type="InterPro" id="IPR008949">
    <property type="entry name" value="Isoprenoid_synthase_dom_sf"/>
</dbReference>
<sequence>MERKVALCQGQGDGELFMALGEAFDPKFQHYRSMETRINILVTCVDDVYDAYSTSNYSPIWDANVAEQLPDYMKICFLGLFNSINEMAYCTLNEHGVHILPYLKKKVFIPFV</sequence>
<dbReference type="Proteomes" id="UP000593564">
    <property type="component" value="Unassembled WGS sequence"/>
</dbReference>
<dbReference type="PANTHER" id="PTHR31225">
    <property type="entry name" value="OS04G0344100 PROTEIN-RELATED"/>
    <property type="match status" value="1"/>
</dbReference>
<evidence type="ECO:0000256" key="2">
    <source>
        <dbReference type="ARBA" id="ARBA00022842"/>
    </source>
</evidence>
<dbReference type="Pfam" id="PF03936">
    <property type="entry name" value="Terpene_synth_C"/>
    <property type="match status" value="1"/>
</dbReference>